<proteinExistence type="predicted"/>
<dbReference type="SMART" id="SM00388">
    <property type="entry name" value="HisKA"/>
    <property type="match status" value="1"/>
</dbReference>
<dbReference type="InterPro" id="IPR003661">
    <property type="entry name" value="HisK_dim/P_dom"/>
</dbReference>
<dbReference type="SUPFAM" id="SSF47384">
    <property type="entry name" value="Homodimeric domain of signal transducing histidine kinase"/>
    <property type="match status" value="1"/>
</dbReference>
<organism evidence="14 15">
    <name type="scientific">Geodermatophilus ruber</name>
    <dbReference type="NCBI Taxonomy" id="504800"/>
    <lineage>
        <taxon>Bacteria</taxon>
        <taxon>Bacillati</taxon>
        <taxon>Actinomycetota</taxon>
        <taxon>Actinomycetes</taxon>
        <taxon>Geodermatophilales</taxon>
        <taxon>Geodermatophilaceae</taxon>
        <taxon>Geodermatophilus</taxon>
    </lineage>
</organism>
<dbReference type="RefSeq" id="WP_091327993.1">
    <property type="nucleotide sequence ID" value="NZ_FOSW01000013.1"/>
</dbReference>
<feature type="transmembrane region" description="Helical" evidence="11">
    <location>
        <begin position="155"/>
        <end position="175"/>
    </location>
</feature>
<dbReference type="Gene3D" id="3.30.565.10">
    <property type="entry name" value="Histidine kinase-like ATPase, C-terminal domain"/>
    <property type="match status" value="1"/>
</dbReference>
<dbReference type="Pfam" id="PF00672">
    <property type="entry name" value="HAMP"/>
    <property type="match status" value="1"/>
</dbReference>
<sequence length="449" mass="46936">MRLGPRSLRARLTLVVTLGAAAAVGLALALLYITLDRQLATTLDRDLTARGNDLAAAVAAGGADAVARDPLAQLYAADGALLAGSPSLGERRLLAAGEVRHLDTDRLETRILPARGGAAEVVARVLSQPLDDARVLSVGVSVEPLRQARQGLLQVLLLAAPLLLAAVAGAGWLVIRAALQPVDVLTREVASIVSFDAERTLPTVPGDDEVARLAATLDAMLVRLRVAFERERAFVDDASHELRTPVAVLRGELELALLAADDPGERERALLTALDEAERLSRLAEDLLLLARERAGSLILREEPIDLLDLVASEAARLRPALGLRIRVSGDPVVVVGDDVRLRQVLVNLVQNSAAAGATTVRLHTTAGPGAVALEVADDGPGLPPEVLHAAFERFVRGERSRTGRGAGAGLGLSIVRAVVTAHGGTVEARNDGPLGGAAVTVRLPRHPG</sequence>
<comment type="subcellular location">
    <subcellularLocation>
        <location evidence="2">Cell membrane</location>
    </subcellularLocation>
</comment>
<evidence type="ECO:0000313" key="15">
    <source>
        <dbReference type="Proteomes" id="UP000199152"/>
    </source>
</evidence>
<comment type="catalytic activity">
    <reaction evidence="1">
        <text>ATP + protein L-histidine = ADP + protein N-phospho-L-histidine.</text>
        <dbReference type="EC" id="2.7.13.3"/>
    </reaction>
</comment>
<accession>A0A1I4IS60</accession>
<dbReference type="InterPro" id="IPR005467">
    <property type="entry name" value="His_kinase_dom"/>
</dbReference>
<evidence type="ECO:0000256" key="1">
    <source>
        <dbReference type="ARBA" id="ARBA00000085"/>
    </source>
</evidence>
<dbReference type="CDD" id="cd00075">
    <property type="entry name" value="HATPase"/>
    <property type="match status" value="1"/>
</dbReference>
<dbReference type="InterPro" id="IPR050428">
    <property type="entry name" value="TCS_sensor_his_kinase"/>
</dbReference>
<dbReference type="InterPro" id="IPR036890">
    <property type="entry name" value="HATPase_C_sf"/>
</dbReference>
<feature type="domain" description="HAMP" evidence="13">
    <location>
        <begin position="176"/>
        <end position="229"/>
    </location>
</feature>
<dbReference type="PANTHER" id="PTHR45436">
    <property type="entry name" value="SENSOR HISTIDINE KINASE YKOH"/>
    <property type="match status" value="1"/>
</dbReference>
<evidence type="ECO:0000256" key="8">
    <source>
        <dbReference type="ARBA" id="ARBA00022989"/>
    </source>
</evidence>
<dbReference type="InterPro" id="IPR004358">
    <property type="entry name" value="Sig_transdc_His_kin-like_C"/>
</dbReference>
<dbReference type="Proteomes" id="UP000199152">
    <property type="component" value="Unassembled WGS sequence"/>
</dbReference>
<evidence type="ECO:0000256" key="10">
    <source>
        <dbReference type="ARBA" id="ARBA00023136"/>
    </source>
</evidence>
<evidence type="ECO:0000259" key="13">
    <source>
        <dbReference type="PROSITE" id="PS50885"/>
    </source>
</evidence>
<keyword evidence="15" id="KW-1185">Reference proteome</keyword>
<gene>
    <name evidence="14" type="ORF">SAMN04488085_113109</name>
</gene>
<dbReference type="GO" id="GO:0000155">
    <property type="term" value="F:phosphorelay sensor kinase activity"/>
    <property type="evidence" value="ECO:0007669"/>
    <property type="project" value="InterPro"/>
</dbReference>
<dbReference type="InParanoid" id="A0A1I4IS60"/>
<feature type="domain" description="Histidine kinase" evidence="12">
    <location>
        <begin position="237"/>
        <end position="448"/>
    </location>
</feature>
<dbReference type="InterPro" id="IPR036097">
    <property type="entry name" value="HisK_dim/P_sf"/>
</dbReference>
<dbReference type="Pfam" id="PF00512">
    <property type="entry name" value="HisKA"/>
    <property type="match status" value="1"/>
</dbReference>
<keyword evidence="6 11" id="KW-0812">Transmembrane</keyword>
<protein>
    <recommendedName>
        <fullName evidence="3">histidine kinase</fullName>
        <ecNumber evidence="3">2.7.13.3</ecNumber>
    </recommendedName>
</protein>
<evidence type="ECO:0000313" key="14">
    <source>
        <dbReference type="EMBL" id="SFL57202.1"/>
    </source>
</evidence>
<keyword evidence="10 11" id="KW-0472">Membrane</keyword>
<keyword evidence="9" id="KW-0902">Two-component regulatory system</keyword>
<keyword evidence="8 11" id="KW-1133">Transmembrane helix</keyword>
<keyword evidence="7 14" id="KW-0418">Kinase</keyword>
<evidence type="ECO:0000256" key="11">
    <source>
        <dbReference type="SAM" id="Phobius"/>
    </source>
</evidence>
<dbReference type="Gene3D" id="6.10.340.10">
    <property type="match status" value="1"/>
</dbReference>
<dbReference type="SUPFAM" id="SSF55874">
    <property type="entry name" value="ATPase domain of HSP90 chaperone/DNA topoisomerase II/histidine kinase"/>
    <property type="match status" value="1"/>
</dbReference>
<reference evidence="14 15" key="1">
    <citation type="submission" date="2016-10" db="EMBL/GenBank/DDBJ databases">
        <authorList>
            <person name="de Groot N.N."/>
        </authorList>
    </citation>
    <scope>NUCLEOTIDE SEQUENCE [LARGE SCALE GENOMIC DNA]</scope>
    <source>
        <strain evidence="14 15">DSM 45317</strain>
    </source>
</reference>
<evidence type="ECO:0000256" key="9">
    <source>
        <dbReference type="ARBA" id="ARBA00023012"/>
    </source>
</evidence>
<evidence type="ECO:0000259" key="12">
    <source>
        <dbReference type="PROSITE" id="PS50109"/>
    </source>
</evidence>
<dbReference type="FunFam" id="1.10.287.130:FF:000001">
    <property type="entry name" value="Two-component sensor histidine kinase"/>
    <property type="match status" value="1"/>
</dbReference>
<dbReference type="PROSITE" id="PS50885">
    <property type="entry name" value="HAMP"/>
    <property type="match status" value="1"/>
</dbReference>
<evidence type="ECO:0000256" key="5">
    <source>
        <dbReference type="ARBA" id="ARBA00022679"/>
    </source>
</evidence>
<dbReference type="EMBL" id="FOSW01000013">
    <property type="protein sequence ID" value="SFL57202.1"/>
    <property type="molecule type" value="Genomic_DNA"/>
</dbReference>
<dbReference type="Pfam" id="PF02518">
    <property type="entry name" value="HATPase_c"/>
    <property type="match status" value="1"/>
</dbReference>
<evidence type="ECO:0000256" key="2">
    <source>
        <dbReference type="ARBA" id="ARBA00004236"/>
    </source>
</evidence>
<dbReference type="PROSITE" id="PS50109">
    <property type="entry name" value="HIS_KIN"/>
    <property type="match status" value="1"/>
</dbReference>
<dbReference type="InterPro" id="IPR003594">
    <property type="entry name" value="HATPase_dom"/>
</dbReference>
<keyword evidence="5" id="KW-0808">Transferase</keyword>
<dbReference type="GO" id="GO:0005886">
    <property type="term" value="C:plasma membrane"/>
    <property type="evidence" value="ECO:0007669"/>
    <property type="project" value="UniProtKB-SubCell"/>
</dbReference>
<dbReference type="EC" id="2.7.13.3" evidence="3"/>
<evidence type="ECO:0000256" key="3">
    <source>
        <dbReference type="ARBA" id="ARBA00012438"/>
    </source>
</evidence>
<dbReference type="SMART" id="SM00387">
    <property type="entry name" value="HATPase_c"/>
    <property type="match status" value="1"/>
</dbReference>
<keyword evidence="4" id="KW-0597">Phosphoprotein</keyword>
<evidence type="ECO:0000256" key="4">
    <source>
        <dbReference type="ARBA" id="ARBA00022553"/>
    </source>
</evidence>
<dbReference type="CDD" id="cd00082">
    <property type="entry name" value="HisKA"/>
    <property type="match status" value="1"/>
</dbReference>
<evidence type="ECO:0000256" key="7">
    <source>
        <dbReference type="ARBA" id="ARBA00022777"/>
    </source>
</evidence>
<evidence type="ECO:0000256" key="6">
    <source>
        <dbReference type="ARBA" id="ARBA00022692"/>
    </source>
</evidence>
<dbReference type="STRING" id="504800.SAMN04488085_113109"/>
<dbReference type="PRINTS" id="PR00344">
    <property type="entry name" value="BCTRLSENSOR"/>
</dbReference>
<feature type="transmembrane region" description="Helical" evidence="11">
    <location>
        <begin position="12"/>
        <end position="35"/>
    </location>
</feature>
<name>A0A1I4IS60_9ACTN</name>
<dbReference type="AlphaFoldDB" id="A0A1I4IS60"/>
<dbReference type="PANTHER" id="PTHR45436:SF5">
    <property type="entry name" value="SENSOR HISTIDINE KINASE TRCS"/>
    <property type="match status" value="1"/>
</dbReference>
<dbReference type="OrthoDB" id="9786919at2"/>
<dbReference type="Gene3D" id="1.10.287.130">
    <property type="match status" value="1"/>
</dbReference>
<dbReference type="InterPro" id="IPR003660">
    <property type="entry name" value="HAMP_dom"/>
</dbReference>